<feature type="binding site" evidence="6">
    <location>
        <position position="387"/>
    </location>
    <ligand>
        <name>Zn(2+)</name>
        <dbReference type="ChEBI" id="CHEBI:29105"/>
    </ligand>
</feature>
<evidence type="ECO:0000256" key="5">
    <source>
        <dbReference type="ARBA" id="ARBA00023136"/>
    </source>
</evidence>
<comment type="subcellular location">
    <subcellularLocation>
        <location evidence="1">Membrane</location>
        <topology evidence="1">Multi-pass membrane protein</topology>
    </subcellularLocation>
</comment>
<evidence type="ECO:0000256" key="2">
    <source>
        <dbReference type="ARBA" id="ARBA00007018"/>
    </source>
</evidence>
<comment type="similarity">
    <text evidence="2">Belongs to the ADIPOR family.</text>
</comment>
<feature type="transmembrane region" description="Helical" evidence="8">
    <location>
        <begin position="256"/>
        <end position="275"/>
    </location>
</feature>
<evidence type="ECO:0000256" key="8">
    <source>
        <dbReference type="SAM" id="Phobius"/>
    </source>
</evidence>
<feature type="transmembrane region" description="Helical" evidence="8">
    <location>
        <begin position="345"/>
        <end position="365"/>
    </location>
</feature>
<dbReference type="GO" id="GO:0046872">
    <property type="term" value="F:metal ion binding"/>
    <property type="evidence" value="ECO:0007669"/>
    <property type="project" value="UniProtKB-KW"/>
</dbReference>
<evidence type="ECO:0000313" key="10">
    <source>
        <dbReference type="Proteomes" id="UP001497525"/>
    </source>
</evidence>
<name>A0AAV2TFG6_CALDB</name>
<dbReference type="AlphaFoldDB" id="A0AAV2TFG6"/>
<dbReference type="Proteomes" id="UP001497525">
    <property type="component" value="Unassembled WGS sequence"/>
</dbReference>
<proteinExistence type="inferred from homology"/>
<feature type="transmembrane region" description="Helical" evidence="8">
    <location>
        <begin position="217"/>
        <end position="236"/>
    </location>
</feature>
<dbReference type="Pfam" id="PF03006">
    <property type="entry name" value="HlyIII"/>
    <property type="match status" value="1"/>
</dbReference>
<keyword evidence="3 8" id="KW-0812">Transmembrane</keyword>
<comment type="caution">
    <text evidence="9">The sequence shown here is derived from an EMBL/GenBank/DDBJ whole genome shotgun (WGS) entry which is preliminary data.</text>
</comment>
<evidence type="ECO:0000256" key="3">
    <source>
        <dbReference type="ARBA" id="ARBA00022692"/>
    </source>
</evidence>
<protein>
    <submittedName>
        <fullName evidence="9">Uncharacterized protein</fullName>
    </submittedName>
</protein>
<keyword evidence="6" id="KW-0479">Metal-binding</keyword>
<dbReference type="GO" id="GO:0005886">
    <property type="term" value="C:plasma membrane"/>
    <property type="evidence" value="ECO:0007669"/>
    <property type="project" value="TreeGrafter"/>
</dbReference>
<dbReference type="EMBL" id="CAXLJL010000268">
    <property type="protein sequence ID" value="CAL5135849.1"/>
    <property type="molecule type" value="Genomic_DNA"/>
</dbReference>
<feature type="transmembrane region" description="Helical" evidence="8">
    <location>
        <begin position="282"/>
        <end position="305"/>
    </location>
</feature>
<evidence type="ECO:0000313" key="9">
    <source>
        <dbReference type="EMBL" id="CAL5135849.1"/>
    </source>
</evidence>
<dbReference type="InterPro" id="IPR004254">
    <property type="entry name" value="AdipoR/HlyIII-related"/>
</dbReference>
<dbReference type="GO" id="GO:0033211">
    <property type="term" value="P:adiponectin-activated signaling pathway"/>
    <property type="evidence" value="ECO:0007669"/>
    <property type="project" value="TreeGrafter"/>
</dbReference>
<feature type="binding site" evidence="6">
    <location>
        <position position="383"/>
    </location>
    <ligand>
        <name>Zn(2+)</name>
        <dbReference type="ChEBI" id="CHEBI:29105"/>
    </ligand>
</feature>
<organism evidence="9 10">
    <name type="scientific">Calicophoron daubneyi</name>
    <name type="common">Rumen fluke</name>
    <name type="synonym">Paramphistomum daubneyi</name>
    <dbReference type="NCBI Taxonomy" id="300641"/>
    <lineage>
        <taxon>Eukaryota</taxon>
        <taxon>Metazoa</taxon>
        <taxon>Spiralia</taxon>
        <taxon>Lophotrochozoa</taxon>
        <taxon>Platyhelminthes</taxon>
        <taxon>Trematoda</taxon>
        <taxon>Digenea</taxon>
        <taxon>Plagiorchiida</taxon>
        <taxon>Pronocephalata</taxon>
        <taxon>Paramphistomoidea</taxon>
        <taxon>Paramphistomidae</taxon>
        <taxon>Calicophoron</taxon>
    </lineage>
</organism>
<dbReference type="PANTHER" id="PTHR20855:SF52">
    <property type="entry name" value="ADIPONECTIN RECEPTOR PROTEIN"/>
    <property type="match status" value="1"/>
</dbReference>
<feature type="transmembrane region" description="Helical" evidence="8">
    <location>
        <begin position="186"/>
        <end position="205"/>
    </location>
</feature>
<evidence type="ECO:0000256" key="7">
    <source>
        <dbReference type="SAM" id="MobiDB-lite"/>
    </source>
</evidence>
<keyword evidence="5 8" id="KW-0472">Membrane</keyword>
<accession>A0AAV2TFG6</accession>
<evidence type="ECO:0000256" key="4">
    <source>
        <dbReference type="ARBA" id="ARBA00022989"/>
    </source>
</evidence>
<dbReference type="PANTHER" id="PTHR20855">
    <property type="entry name" value="ADIPOR/PROGESTIN RECEPTOR-RELATED"/>
    <property type="match status" value="1"/>
</dbReference>
<dbReference type="GO" id="GO:0038023">
    <property type="term" value="F:signaling receptor activity"/>
    <property type="evidence" value="ECO:0007669"/>
    <property type="project" value="TreeGrafter"/>
</dbReference>
<gene>
    <name evidence="9" type="ORF">CDAUBV1_LOCUS9960</name>
</gene>
<keyword evidence="6" id="KW-0862">Zinc</keyword>
<sequence length="415" mass="47579">MDSIPAPQTDKFNLQLPRSTHRRLHSDGSAQLSSHSDEDIEEFQSKDDTSDLRQESLYSGVRHRRFQEFCLLGDSTADSGGYMRGCNGKSHYVRSTYTHRRSASHSGCYLTSAAHELGEAAISAVEHAEELVLHLWKQGWKVVHLQSLPNWLKDNDFLLGGHRPQLPSFRECFRSIFRVHTETGNIWTHLIGFVFFLVLSIYFLVHPGRDLQWQEKLVMQIFFVSAILALGFSWLFHTVYCHSERVGRLFNKLDYVGIALLVFGSSIPWLHFSFYCHLPYKLAYMASVFILGTICVIVCTQDYFLAPRYRAARAVLFISLGLSAVVPCTHFVLMEGFWEAVNYSALGWLLLMAVLYISGAVIYAVRIPERFYPGKFDIWFQSHQIFHVFVVLAALVHLNGIMQLAEYRMSKITCE</sequence>
<feature type="transmembrane region" description="Helical" evidence="8">
    <location>
        <begin position="311"/>
        <end position="333"/>
    </location>
</feature>
<evidence type="ECO:0000256" key="1">
    <source>
        <dbReference type="ARBA" id="ARBA00004141"/>
    </source>
</evidence>
<keyword evidence="4 8" id="KW-1133">Transmembrane helix</keyword>
<feature type="transmembrane region" description="Helical" evidence="8">
    <location>
        <begin position="385"/>
        <end position="402"/>
    </location>
</feature>
<evidence type="ECO:0000256" key="6">
    <source>
        <dbReference type="PIRSR" id="PIRSR604254-1"/>
    </source>
</evidence>
<feature type="binding site" evidence="6">
    <location>
        <position position="237"/>
    </location>
    <ligand>
        <name>Zn(2+)</name>
        <dbReference type="ChEBI" id="CHEBI:29105"/>
    </ligand>
</feature>
<reference evidence="9" key="1">
    <citation type="submission" date="2024-06" db="EMBL/GenBank/DDBJ databases">
        <authorList>
            <person name="Liu X."/>
            <person name="Lenzi L."/>
            <person name="Haldenby T S."/>
            <person name="Uol C."/>
        </authorList>
    </citation>
    <scope>NUCLEOTIDE SEQUENCE</scope>
</reference>
<feature type="region of interest" description="Disordered" evidence="7">
    <location>
        <begin position="1"/>
        <end position="48"/>
    </location>
</feature>